<dbReference type="InterPro" id="IPR036366">
    <property type="entry name" value="PGBDSf"/>
</dbReference>
<sequence length="477" mass="52096">MRMSRIFLLAAVAAAAGGLVYFIMNGKAVSEEPVSGQKPIDEAYDLIRERAVHRVGPDELVEGALRGMADVLGDPYSTYLTEEEAAEHEESLSDERVGIGAEITESRGRFIIVAPVRNSPAEKAGILPYDEIVRVDGERVEGRTMKELLRLIRGKEGTDVGLTLFRPDEGRHVEVSVKRAAIPQKTVESRLIERDGHTIGYVGVSMFGEKTAEEWEAHTKKLIEGGADAFIIDVRGNPGGYLKSVGQVAGSLLRPGTVFAYMEDADGVKEPLETEAPGDEEYAGKMRKIKTVLLQDKGSASASEVLSGALKDNGRTFVVGTVSFGKGTVQETMPLSNGGEMKLSTRKWLTPSGSWIHGKGIAPDLESEQGPLYGIPSMPVDGRYRPGEYGEDVGYAQRVLAALGYDVPRADGYYDEMTKKAVEKFRDDLDLEPNRAMDREFFRALRGKIAEHQADEGNDEQLQLAIGYMKHALKTGN</sequence>
<dbReference type="Gene3D" id="1.10.101.10">
    <property type="entry name" value="PGBD-like superfamily/PGBD"/>
    <property type="match status" value="1"/>
</dbReference>
<dbReference type="InterPro" id="IPR005151">
    <property type="entry name" value="Tail-specific_protease"/>
</dbReference>
<evidence type="ECO:0000256" key="2">
    <source>
        <dbReference type="ARBA" id="ARBA00022670"/>
    </source>
</evidence>
<dbReference type="Proteomes" id="UP001549099">
    <property type="component" value="Unassembled WGS sequence"/>
</dbReference>
<dbReference type="PROSITE" id="PS50106">
    <property type="entry name" value="PDZ"/>
    <property type="match status" value="1"/>
</dbReference>
<dbReference type="RefSeq" id="WP_354196964.1">
    <property type="nucleotide sequence ID" value="NZ_JBEPLW010000010.1"/>
</dbReference>
<dbReference type="InterPro" id="IPR041489">
    <property type="entry name" value="PDZ_6"/>
</dbReference>
<evidence type="ECO:0000259" key="6">
    <source>
        <dbReference type="PROSITE" id="PS50106"/>
    </source>
</evidence>
<keyword evidence="3 5" id="KW-0378">Hydrolase</keyword>
<dbReference type="InterPro" id="IPR002477">
    <property type="entry name" value="Peptidoglycan-bd-like"/>
</dbReference>
<dbReference type="CDD" id="cd07560">
    <property type="entry name" value="Peptidase_S41_CPP"/>
    <property type="match status" value="1"/>
</dbReference>
<dbReference type="EC" id="3.4.21.102" evidence="7"/>
<dbReference type="InterPro" id="IPR055210">
    <property type="entry name" value="CtpA/B_N"/>
</dbReference>
<comment type="caution">
    <text evidence="7">The sequence shown here is derived from an EMBL/GenBank/DDBJ whole genome shotgun (WGS) entry which is preliminary data.</text>
</comment>
<keyword evidence="8" id="KW-1185">Reference proteome</keyword>
<dbReference type="SMART" id="SM00245">
    <property type="entry name" value="TSPc"/>
    <property type="match status" value="1"/>
</dbReference>
<dbReference type="CDD" id="cd06782">
    <property type="entry name" value="cpPDZ_CPP-like"/>
    <property type="match status" value="1"/>
</dbReference>
<name>A0ABV2GBH6_9BACL</name>
<dbReference type="PANTHER" id="PTHR32060:SF30">
    <property type="entry name" value="CARBOXY-TERMINAL PROCESSING PROTEASE CTPA"/>
    <property type="match status" value="1"/>
</dbReference>
<dbReference type="EMBL" id="JBEPLW010000010">
    <property type="protein sequence ID" value="MET3575636.1"/>
    <property type="molecule type" value="Genomic_DNA"/>
</dbReference>
<dbReference type="SUPFAM" id="SSF50156">
    <property type="entry name" value="PDZ domain-like"/>
    <property type="match status" value="1"/>
</dbReference>
<evidence type="ECO:0000256" key="4">
    <source>
        <dbReference type="ARBA" id="ARBA00022825"/>
    </source>
</evidence>
<protein>
    <submittedName>
        <fullName evidence="7">Carboxyl-terminal processing protease</fullName>
        <ecNumber evidence="7">3.4.21.102</ecNumber>
    </submittedName>
</protein>
<dbReference type="Gene3D" id="3.30.750.44">
    <property type="match status" value="1"/>
</dbReference>
<keyword evidence="2 5" id="KW-0645">Protease</keyword>
<evidence type="ECO:0000256" key="5">
    <source>
        <dbReference type="RuleBase" id="RU004404"/>
    </source>
</evidence>
<evidence type="ECO:0000256" key="3">
    <source>
        <dbReference type="ARBA" id="ARBA00022801"/>
    </source>
</evidence>
<feature type="domain" description="PDZ" evidence="6">
    <location>
        <begin position="89"/>
        <end position="153"/>
    </location>
</feature>
<dbReference type="Pfam" id="PF03572">
    <property type="entry name" value="Peptidase_S41"/>
    <property type="match status" value="1"/>
</dbReference>
<evidence type="ECO:0000313" key="7">
    <source>
        <dbReference type="EMBL" id="MET3575636.1"/>
    </source>
</evidence>
<evidence type="ECO:0000256" key="1">
    <source>
        <dbReference type="ARBA" id="ARBA00009179"/>
    </source>
</evidence>
<proteinExistence type="inferred from homology"/>
<dbReference type="GO" id="GO:0006508">
    <property type="term" value="P:proteolysis"/>
    <property type="evidence" value="ECO:0007669"/>
    <property type="project" value="UniProtKB-KW"/>
</dbReference>
<dbReference type="SMART" id="SM00228">
    <property type="entry name" value="PDZ"/>
    <property type="match status" value="1"/>
</dbReference>
<dbReference type="SUPFAM" id="SSF47090">
    <property type="entry name" value="PGBD-like"/>
    <property type="match status" value="1"/>
</dbReference>
<dbReference type="Gene3D" id="2.30.42.10">
    <property type="match status" value="1"/>
</dbReference>
<organism evidence="7 8">
    <name type="scientific">Bhargavaea ullalensis</name>
    <dbReference type="NCBI Taxonomy" id="1265685"/>
    <lineage>
        <taxon>Bacteria</taxon>
        <taxon>Bacillati</taxon>
        <taxon>Bacillota</taxon>
        <taxon>Bacilli</taxon>
        <taxon>Bacillales</taxon>
        <taxon>Caryophanaceae</taxon>
        <taxon>Bhargavaea</taxon>
    </lineage>
</organism>
<dbReference type="Pfam" id="PF01471">
    <property type="entry name" value="PG_binding_1"/>
    <property type="match status" value="1"/>
</dbReference>
<dbReference type="Pfam" id="PF17820">
    <property type="entry name" value="PDZ_6"/>
    <property type="match status" value="1"/>
</dbReference>
<dbReference type="PANTHER" id="PTHR32060">
    <property type="entry name" value="TAIL-SPECIFIC PROTEASE"/>
    <property type="match status" value="1"/>
</dbReference>
<dbReference type="InterPro" id="IPR036034">
    <property type="entry name" value="PDZ_sf"/>
</dbReference>
<reference evidence="7 8" key="1">
    <citation type="submission" date="2024-06" db="EMBL/GenBank/DDBJ databases">
        <title>Genomic Encyclopedia of Type Strains, Phase IV (KMG-IV): sequencing the most valuable type-strain genomes for metagenomic binning, comparative biology and taxonomic classification.</title>
        <authorList>
            <person name="Goeker M."/>
        </authorList>
    </citation>
    <scope>NUCLEOTIDE SEQUENCE [LARGE SCALE GENOMIC DNA]</scope>
    <source>
        <strain evidence="7 8">DSM 26128</strain>
    </source>
</reference>
<dbReference type="Gene3D" id="3.90.226.10">
    <property type="entry name" value="2-enoyl-CoA Hydratase, Chain A, domain 1"/>
    <property type="match status" value="1"/>
</dbReference>
<dbReference type="Pfam" id="PF22694">
    <property type="entry name" value="CtpB_N-like"/>
    <property type="match status" value="1"/>
</dbReference>
<dbReference type="InterPro" id="IPR001478">
    <property type="entry name" value="PDZ"/>
</dbReference>
<dbReference type="InterPro" id="IPR036365">
    <property type="entry name" value="PGBD-like_sf"/>
</dbReference>
<gene>
    <name evidence="7" type="ORF">ABID49_001541</name>
</gene>
<dbReference type="InterPro" id="IPR029045">
    <property type="entry name" value="ClpP/crotonase-like_dom_sf"/>
</dbReference>
<keyword evidence="4 5" id="KW-0720">Serine protease</keyword>
<dbReference type="NCBIfam" id="TIGR00225">
    <property type="entry name" value="prc"/>
    <property type="match status" value="1"/>
</dbReference>
<dbReference type="InterPro" id="IPR004447">
    <property type="entry name" value="Peptidase_S41A"/>
</dbReference>
<evidence type="ECO:0000313" key="8">
    <source>
        <dbReference type="Proteomes" id="UP001549099"/>
    </source>
</evidence>
<dbReference type="GO" id="GO:0004252">
    <property type="term" value="F:serine-type endopeptidase activity"/>
    <property type="evidence" value="ECO:0007669"/>
    <property type="project" value="UniProtKB-EC"/>
</dbReference>
<comment type="similarity">
    <text evidence="1 5">Belongs to the peptidase S41A family.</text>
</comment>
<accession>A0ABV2GBH6</accession>
<dbReference type="SUPFAM" id="SSF52096">
    <property type="entry name" value="ClpP/crotonase"/>
    <property type="match status" value="1"/>
</dbReference>